<dbReference type="InterPro" id="IPR020084">
    <property type="entry name" value="NUDIX_hydrolase_CS"/>
</dbReference>
<gene>
    <name evidence="4" type="ORF">GCM10025865_18350</name>
</gene>
<reference evidence="5" key="1">
    <citation type="journal article" date="2019" name="Int. J. Syst. Evol. Microbiol.">
        <title>The Global Catalogue of Microorganisms (GCM) 10K type strain sequencing project: providing services to taxonomists for standard genome sequencing and annotation.</title>
        <authorList>
            <consortium name="The Broad Institute Genomics Platform"/>
            <consortium name="The Broad Institute Genome Sequencing Center for Infectious Disease"/>
            <person name="Wu L."/>
            <person name="Ma J."/>
        </authorList>
    </citation>
    <scope>NUCLEOTIDE SEQUENCE [LARGE SCALE GENOMIC DNA]</scope>
    <source>
        <strain evidence="5">NBRC 108565</strain>
    </source>
</reference>
<keyword evidence="2" id="KW-0378">Hydrolase</keyword>
<name>A0ABM8G3C9_9CELL</name>
<dbReference type="Gene3D" id="3.90.79.10">
    <property type="entry name" value="Nucleoside Triphosphate Pyrophosphohydrolase"/>
    <property type="match status" value="1"/>
</dbReference>
<evidence type="ECO:0000259" key="3">
    <source>
        <dbReference type="PROSITE" id="PS51462"/>
    </source>
</evidence>
<dbReference type="PANTHER" id="PTHR43046:SF16">
    <property type="entry name" value="ADP-RIBOSE PYROPHOSPHATASE YJHB-RELATED"/>
    <property type="match status" value="1"/>
</dbReference>
<proteinExistence type="predicted"/>
<dbReference type="PROSITE" id="PS51462">
    <property type="entry name" value="NUDIX"/>
    <property type="match status" value="1"/>
</dbReference>
<evidence type="ECO:0000313" key="4">
    <source>
        <dbReference type="EMBL" id="BDZ42536.1"/>
    </source>
</evidence>
<sequence>MPIPEFITSLRSRIGTDLLWLPGVTAVVLHPDGRVLLGRRSDTGHWALISGILEPGEDPAVGLAREVLEETGVEVTVETLASVVASDVVTYPNGDRAMYLDHTFVCRPVSAASADGAHVADDESLDVGWFELGDLPDDLQQTSRDRLGHAVRALTEPDRGTYFVR</sequence>
<feature type="domain" description="Nudix hydrolase" evidence="3">
    <location>
        <begin position="19"/>
        <end position="152"/>
    </location>
</feature>
<dbReference type="RefSeq" id="WP_286217005.1">
    <property type="nucleotide sequence ID" value="NZ_AP027729.1"/>
</dbReference>
<evidence type="ECO:0000256" key="1">
    <source>
        <dbReference type="ARBA" id="ARBA00001946"/>
    </source>
</evidence>
<keyword evidence="5" id="KW-1185">Reference proteome</keyword>
<dbReference type="InterPro" id="IPR000086">
    <property type="entry name" value="NUDIX_hydrolase_dom"/>
</dbReference>
<dbReference type="InterPro" id="IPR015797">
    <property type="entry name" value="NUDIX_hydrolase-like_dom_sf"/>
</dbReference>
<evidence type="ECO:0000256" key="2">
    <source>
        <dbReference type="ARBA" id="ARBA00022801"/>
    </source>
</evidence>
<protein>
    <submittedName>
        <fullName evidence="4">Phosphohydrolase</fullName>
    </submittedName>
</protein>
<dbReference type="EMBL" id="AP027729">
    <property type="protein sequence ID" value="BDZ42536.1"/>
    <property type="molecule type" value="Genomic_DNA"/>
</dbReference>
<comment type="cofactor">
    <cofactor evidence="1">
        <name>Mg(2+)</name>
        <dbReference type="ChEBI" id="CHEBI:18420"/>
    </cofactor>
</comment>
<evidence type="ECO:0000313" key="5">
    <source>
        <dbReference type="Proteomes" id="UP001321475"/>
    </source>
</evidence>
<dbReference type="CDD" id="cd18879">
    <property type="entry name" value="NUDIX_Hydrolase"/>
    <property type="match status" value="1"/>
</dbReference>
<dbReference type="SUPFAM" id="SSF55811">
    <property type="entry name" value="Nudix"/>
    <property type="match status" value="1"/>
</dbReference>
<dbReference type="Pfam" id="PF00293">
    <property type="entry name" value="NUDIX"/>
    <property type="match status" value="1"/>
</dbReference>
<dbReference type="PROSITE" id="PS00893">
    <property type="entry name" value="NUDIX_BOX"/>
    <property type="match status" value="1"/>
</dbReference>
<dbReference type="Proteomes" id="UP001321475">
    <property type="component" value="Chromosome"/>
</dbReference>
<organism evidence="4 5">
    <name type="scientific">Paraoerskovia sediminicola</name>
    <dbReference type="NCBI Taxonomy" id="1138587"/>
    <lineage>
        <taxon>Bacteria</taxon>
        <taxon>Bacillati</taxon>
        <taxon>Actinomycetota</taxon>
        <taxon>Actinomycetes</taxon>
        <taxon>Micrococcales</taxon>
        <taxon>Cellulomonadaceae</taxon>
        <taxon>Paraoerskovia</taxon>
    </lineage>
</organism>
<accession>A0ABM8G3C9</accession>
<dbReference type="PANTHER" id="PTHR43046">
    <property type="entry name" value="GDP-MANNOSE MANNOSYL HYDROLASE"/>
    <property type="match status" value="1"/>
</dbReference>